<feature type="non-terminal residue" evidence="1">
    <location>
        <position position="375"/>
    </location>
</feature>
<dbReference type="Gene3D" id="3.40.50.1820">
    <property type="entry name" value="alpha/beta hydrolase"/>
    <property type="match status" value="1"/>
</dbReference>
<dbReference type="InterPro" id="IPR029058">
    <property type="entry name" value="AB_hydrolase_fold"/>
</dbReference>
<gene>
    <name evidence="1" type="ORF">CCMP2556_LOCUS47662</name>
</gene>
<feature type="non-terminal residue" evidence="1">
    <location>
        <position position="1"/>
    </location>
</feature>
<evidence type="ECO:0000313" key="1">
    <source>
        <dbReference type="EMBL" id="CAK9101022.1"/>
    </source>
</evidence>
<evidence type="ECO:0000313" key="2">
    <source>
        <dbReference type="Proteomes" id="UP001642484"/>
    </source>
</evidence>
<dbReference type="SUPFAM" id="SSF53474">
    <property type="entry name" value="alpha/beta-Hydrolases"/>
    <property type="match status" value="1"/>
</dbReference>
<evidence type="ECO:0008006" key="3">
    <source>
        <dbReference type="Google" id="ProtNLM"/>
    </source>
</evidence>
<organism evidence="1 2">
    <name type="scientific">Durusdinium trenchii</name>
    <dbReference type="NCBI Taxonomy" id="1381693"/>
    <lineage>
        <taxon>Eukaryota</taxon>
        <taxon>Sar</taxon>
        <taxon>Alveolata</taxon>
        <taxon>Dinophyceae</taxon>
        <taxon>Suessiales</taxon>
        <taxon>Symbiodiniaceae</taxon>
        <taxon>Durusdinium</taxon>
    </lineage>
</organism>
<comment type="caution">
    <text evidence="1">The sequence shown here is derived from an EMBL/GenBank/DDBJ whole genome shotgun (WGS) entry which is preliminary data.</text>
</comment>
<proteinExistence type="predicted"/>
<dbReference type="Proteomes" id="UP001642484">
    <property type="component" value="Unassembled WGS sequence"/>
</dbReference>
<sequence>HLSFVLAMQLYAQPVEAPWRPSRVATRRGRSKPSDWRRTQWRLCSSGVVAALARKVSTRVMQRIQYSDGISIGGRPASLWSVGEDGKELSAYRYAFSARKLALSILGWPLGSSSEVELPVEGLLQVEEPAVMSRAVVLVHGLLCSRLDMAHIAEDLCRRGFSVLAPEMDDSVSHETELQCEYVGLWHALACKKGHGNVETTRSWSTLVTSSMLGDHALQLVLRSLSALVQEEGIVPGGFVGSLLAREDAEERRLQVLQEAISWLRARGANEVGLVGHSRGGVTISQLEGCFCRVNIAGFQPPQVDPEDIFRANALGPMLIICGSEDEVCTRPPLSMKYVQETVQRLRPEAESFYPSGVTHFNLLNPKVVETWRTT</sequence>
<keyword evidence="2" id="KW-1185">Reference proteome</keyword>
<protein>
    <recommendedName>
        <fullName evidence="3">Chlorophyllase</fullName>
    </recommendedName>
</protein>
<reference evidence="1 2" key="1">
    <citation type="submission" date="2024-02" db="EMBL/GenBank/DDBJ databases">
        <authorList>
            <person name="Chen Y."/>
            <person name="Shah S."/>
            <person name="Dougan E. K."/>
            <person name="Thang M."/>
            <person name="Chan C."/>
        </authorList>
    </citation>
    <scope>NUCLEOTIDE SEQUENCE [LARGE SCALE GENOMIC DNA]</scope>
</reference>
<accession>A0ABP0RK76</accession>
<name>A0ABP0RK76_9DINO</name>
<dbReference type="EMBL" id="CAXAMN010026153">
    <property type="protein sequence ID" value="CAK9101022.1"/>
    <property type="molecule type" value="Genomic_DNA"/>
</dbReference>